<dbReference type="EMBL" id="LR797120">
    <property type="protein sequence ID" value="CAB4188169.1"/>
    <property type="molecule type" value="Genomic_DNA"/>
</dbReference>
<evidence type="ECO:0000256" key="1">
    <source>
        <dbReference type="SAM" id="MobiDB-lite"/>
    </source>
</evidence>
<name>A0A6J5QU77_9CAUD</name>
<evidence type="ECO:0000313" key="2">
    <source>
        <dbReference type="EMBL" id="CAB4188169.1"/>
    </source>
</evidence>
<reference evidence="2" key="1">
    <citation type="submission" date="2020-05" db="EMBL/GenBank/DDBJ databases">
        <authorList>
            <person name="Chiriac C."/>
            <person name="Salcher M."/>
            <person name="Ghai R."/>
            <person name="Kavagutti S V."/>
        </authorList>
    </citation>
    <scope>NUCLEOTIDE SEQUENCE</scope>
</reference>
<sequence>MATPNANDNTQLGTGEQISNEAIPVTGVKLDPNLPVAVQYKVPRSKIAVGPYGQDWGDADYDYPLPTESQKERWAAELIYMQGAASAVQQQYRSSWEGKRDTVSYDPRGRLIDLRGTR</sequence>
<protein>
    <submittedName>
        <fullName evidence="2">Uncharacterized protein</fullName>
    </submittedName>
</protein>
<accession>A0A6J5QU77</accession>
<feature type="region of interest" description="Disordered" evidence="1">
    <location>
        <begin position="1"/>
        <end position="20"/>
    </location>
</feature>
<gene>
    <name evidence="2" type="ORF">UFOVP1165_62</name>
</gene>
<proteinExistence type="predicted"/>
<organism evidence="2">
    <name type="scientific">uncultured Caudovirales phage</name>
    <dbReference type="NCBI Taxonomy" id="2100421"/>
    <lineage>
        <taxon>Viruses</taxon>
        <taxon>Duplodnaviria</taxon>
        <taxon>Heunggongvirae</taxon>
        <taxon>Uroviricota</taxon>
        <taxon>Caudoviricetes</taxon>
        <taxon>Peduoviridae</taxon>
        <taxon>Maltschvirus</taxon>
        <taxon>Maltschvirus maltsch</taxon>
    </lineage>
</organism>